<keyword evidence="8" id="KW-1185">Reference proteome</keyword>
<dbReference type="InterPro" id="IPR036402">
    <property type="entry name" value="EF-Ts_dimer_sf"/>
</dbReference>
<keyword evidence="3 4" id="KW-0648">Protein biosynthesis</keyword>
<accession>A0A830HHF5</accession>
<keyword evidence="4" id="KW-0496">Mitochondrion</keyword>
<evidence type="ECO:0000313" key="7">
    <source>
        <dbReference type="EMBL" id="GHP06756.1"/>
    </source>
</evidence>
<dbReference type="InterPro" id="IPR001816">
    <property type="entry name" value="Transl_elong_EFTs/EF1B"/>
</dbReference>
<evidence type="ECO:0000313" key="8">
    <source>
        <dbReference type="Proteomes" id="UP000660262"/>
    </source>
</evidence>
<dbReference type="AlphaFoldDB" id="A0A830HHF5"/>
<dbReference type="Gene3D" id="1.10.286.20">
    <property type="match status" value="1"/>
</dbReference>
<dbReference type="InterPro" id="IPR014039">
    <property type="entry name" value="Transl_elong_EFTs/EF1B_dimer"/>
</dbReference>
<evidence type="ECO:0000256" key="1">
    <source>
        <dbReference type="ARBA" id="ARBA00005532"/>
    </source>
</evidence>
<organism evidence="7 8">
    <name type="scientific">Pycnococcus provasolii</name>
    <dbReference type="NCBI Taxonomy" id="41880"/>
    <lineage>
        <taxon>Eukaryota</taxon>
        <taxon>Viridiplantae</taxon>
        <taxon>Chlorophyta</taxon>
        <taxon>Pseudoscourfieldiophyceae</taxon>
        <taxon>Pseudoscourfieldiales</taxon>
        <taxon>Pycnococcaceae</taxon>
        <taxon>Pycnococcus</taxon>
    </lineage>
</organism>
<dbReference type="InterPro" id="IPR009060">
    <property type="entry name" value="UBA-like_sf"/>
</dbReference>
<evidence type="ECO:0000256" key="4">
    <source>
        <dbReference type="HAMAP-Rule" id="MF_03135"/>
    </source>
</evidence>
<dbReference type="FunFam" id="1.10.8.10:FF:000001">
    <property type="entry name" value="Elongation factor Ts"/>
    <property type="match status" value="1"/>
</dbReference>
<comment type="similarity">
    <text evidence="1 4 5">Belongs to the EF-Ts family.</text>
</comment>
<dbReference type="PANTHER" id="PTHR11741">
    <property type="entry name" value="ELONGATION FACTOR TS"/>
    <property type="match status" value="1"/>
</dbReference>
<dbReference type="SUPFAM" id="SSF46934">
    <property type="entry name" value="UBA-like"/>
    <property type="match status" value="1"/>
</dbReference>
<dbReference type="GO" id="GO:0003746">
    <property type="term" value="F:translation elongation factor activity"/>
    <property type="evidence" value="ECO:0007669"/>
    <property type="project" value="UniProtKB-UniRule"/>
</dbReference>
<dbReference type="PROSITE" id="PS01127">
    <property type="entry name" value="EF_TS_2"/>
    <property type="match status" value="1"/>
</dbReference>
<dbReference type="Proteomes" id="UP000660262">
    <property type="component" value="Unassembled WGS sequence"/>
</dbReference>
<keyword evidence="2 4" id="KW-0251">Elongation factor</keyword>
<evidence type="ECO:0000256" key="3">
    <source>
        <dbReference type="ARBA" id="ARBA00022917"/>
    </source>
</evidence>
<dbReference type="CDD" id="cd14275">
    <property type="entry name" value="UBA_EF-Ts"/>
    <property type="match status" value="1"/>
</dbReference>
<dbReference type="EMBL" id="BNJQ01000014">
    <property type="protein sequence ID" value="GHP06756.1"/>
    <property type="molecule type" value="Genomic_DNA"/>
</dbReference>
<dbReference type="Pfam" id="PF00889">
    <property type="entry name" value="EF_TS"/>
    <property type="match status" value="1"/>
</dbReference>
<dbReference type="NCBIfam" id="TIGR00116">
    <property type="entry name" value="tsf"/>
    <property type="match status" value="1"/>
</dbReference>
<sequence length="361" mass="38013">MMFSTPLLSSCSRHVLTRWKGLPPPLSCLRLLSSSASAFAASAVDLASIKELREKSGAPISDVKAALQAANGQMDAAFDELRKRGLAASRKKAGRAATEGVVAIATESDGSAAAVVELNSETDFVARNDKFISLARSLAQHALAQTPEGHVGELDAEALRASTITGGNQTVADTVIEVAATVRENLQFRRAWAARLSGSSLIATYVHGKIEPDIGRIASVVALSPAADASASADNALALAKDLAMHACAVKPLYVRESDVPQAVLDAERAIYVEKAIADGKNPDRADKVADKSMKKYAEDICLLNQKFVKDMSKTVSAVLKSDAKGWSLENFGRIEVGEGMEKASTDFAAEVAKTVADSAK</sequence>
<dbReference type="Gene3D" id="1.10.8.10">
    <property type="entry name" value="DNA helicase RuvA subunit, C-terminal domain"/>
    <property type="match status" value="1"/>
</dbReference>
<dbReference type="OrthoDB" id="277235at2759"/>
<feature type="domain" description="Translation elongation factor EFTs/EF1B dimerisation" evidence="6">
    <location>
        <begin position="113"/>
        <end position="339"/>
    </location>
</feature>
<evidence type="ECO:0000259" key="6">
    <source>
        <dbReference type="Pfam" id="PF00889"/>
    </source>
</evidence>
<dbReference type="SUPFAM" id="SSF54713">
    <property type="entry name" value="Elongation factor Ts (EF-Ts), dimerisation domain"/>
    <property type="match status" value="2"/>
</dbReference>
<protein>
    <recommendedName>
        <fullName evidence="4">Elongation factor Ts, mitochondrial</fullName>
        <shortName evidence="4">EF-Ts</shortName>
        <shortName evidence="4">EF-TsMt</shortName>
    </recommendedName>
</protein>
<name>A0A830HHF5_9CHLO</name>
<reference evidence="7" key="1">
    <citation type="submission" date="2020-10" db="EMBL/GenBank/DDBJ databases">
        <title>Unveiling of a novel bifunctional photoreceptor, Dualchrome1, isolated from a cosmopolitan green alga.</title>
        <authorList>
            <person name="Suzuki S."/>
            <person name="Kawachi M."/>
        </authorList>
    </citation>
    <scope>NUCLEOTIDE SEQUENCE</scope>
    <source>
        <strain evidence="7">NIES 2893</strain>
    </source>
</reference>
<evidence type="ECO:0000256" key="5">
    <source>
        <dbReference type="RuleBase" id="RU000642"/>
    </source>
</evidence>
<gene>
    <name evidence="4" type="primary">EFTS</name>
    <name evidence="7" type="ORF">PPROV_000550000</name>
</gene>
<dbReference type="PANTHER" id="PTHR11741:SF0">
    <property type="entry name" value="ELONGATION FACTOR TS, MITOCHONDRIAL"/>
    <property type="match status" value="1"/>
</dbReference>
<evidence type="ECO:0000256" key="2">
    <source>
        <dbReference type="ARBA" id="ARBA00022768"/>
    </source>
</evidence>
<comment type="subcellular location">
    <subcellularLocation>
        <location evidence="4">Mitochondrion</location>
    </subcellularLocation>
</comment>
<dbReference type="HAMAP" id="MF_00050">
    <property type="entry name" value="EF_Ts"/>
    <property type="match status" value="1"/>
</dbReference>
<proteinExistence type="inferred from homology"/>
<comment type="function">
    <text evidence="4 5">Associates with the EF-Tu.GDP complex and induces the exchange of GDP to GTP. It remains bound to the aminoacyl-tRNA.EF-Tu.GTP complex up to the GTP hydrolysis stage on the ribosome.</text>
</comment>
<dbReference type="InterPro" id="IPR018101">
    <property type="entry name" value="Transl_elong_Ts_CS"/>
</dbReference>
<dbReference type="Gene3D" id="3.30.479.20">
    <property type="entry name" value="Elongation factor Ts, dimerisation domain"/>
    <property type="match status" value="2"/>
</dbReference>
<comment type="caution">
    <text evidence="7">The sequence shown here is derived from an EMBL/GenBank/DDBJ whole genome shotgun (WGS) entry which is preliminary data.</text>
</comment>
<dbReference type="GO" id="GO:0005739">
    <property type="term" value="C:mitochondrion"/>
    <property type="evidence" value="ECO:0007669"/>
    <property type="project" value="UniProtKB-SubCell"/>
</dbReference>
<dbReference type="GO" id="GO:0070125">
    <property type="term" value="P:mitochondrial translational elongation"/>
    <property type="evidence" value="ECO:0007669"/>
    <property type="project" value="TreeGrafter"/>
</dbReference>